<protein>
    <submittedName>
        <fullName evidence="1">Uncharacterized protein</fullName>
    </submittedName>
</protein>
<accession>A0A382IW89</accession>
<dbReference type="EMBL" id="UINC01069642">
    <property type="protein sequence ID" value="SVC03173.1"/>
    <property type="molecule type" value="Genomic_DNA"/>
</dbReference>
<sequence length="34" mass="3769">VNPNLHTATIVAVVNQIVRSVRHGVTNRREYIAA</sequence>
<feature type="non-terminal residue" evidence="1">
    <location>
        <position position="1"/>
    </location>
</feature>
<evidence type="ECO:0000313" key="1">
    <source>
        <dbReference type="EMBL" id="SVC03173.1"/>
    </source>
</evidence>
<name>A0A382IW89_9ZZZZ</name>
<reference evidence="1" key="1">
    <citation type="submission" date="2018-05" db="EMBL/GenBank/DDBJ databases">
        <authorList>
            <person name="Lanie J.A."/>
            <person name="Ng W.-L."/>
            <person name="Kazmierczak K.M."/>
            <person name="Andrzejewski T.M."/>
            <person name="Davidsen T.M."/>
            <person name="Wayne K.J."/>
            <person name="Tettelin H."/>
            <person name="Glass J.I."/>
            <person name="Rusch D."/>
            <person name="Podicherti R."/>
            <person name="Tsui H.-C.T."/>
            <person name="Winkler M.E."/>
        </authorList>
    </citation>
    <scope>NUCLEOTIDE SEQUENCE</scope>
</reference>
<dbReference type="AlphaFoldDB" id="A0A382IW89"/>
<gene>
    <name evidence="1" type="ORF">METZ01_LOCUS256027</name>
</gene>
<proteinExistence type="predicted"/>
<organism evidence="1">
    <name type="scientific">marine metagenome</name>
    <dbReference type="NCBI Taxonomy" id="408172"/>
    <lineage>
        <taxon>unclassified sequences</taxon>
        <taxon>metagenomes</taxon>
        <taxon>ecological metagenomes</taxon>
    </lineage>
</organism>